<dbReference type="SUPFAM" id="SSF103088">
    <property type="entry name" value="OmpA-like"/>
    <property type="match status" value="1"/>
</dbReference>
<dbReference type="EMBL" id="CP002349">
    <property type="protein sequence ID" value="ADR21228.1"/>
    <property type="molecule type" value="Genomic_DNA"/>
</dbReference>
<dbReference type="Pfam" id="PF13620">
    <property type="entry name" value="CarboxypepD_reg"/>
    <property type="match status" value="1"/>
</dbReference>
<dbReference type="InterPro" id="IPR036737">
    <property type="entry name" value="OmpA-like_sf"/>
</dbReference>
<keyword evidence="5" id="KW-0732">Signal</keyword>
<evidence type="ECO:0000256" key="3">
    <source>
        <dbReference type="ARBA" id="ARBA00023237"/>
    </source>
</evidence>
<dbReference type="Gene3D" id="2.60.40.1120">
    <property type="entry name" value="Carboxypeptidase-like, regulatory domain"/>
    <property type="match status" value="1"/>
</dbReference>
<reference evidence="7 8" key="1">
    <citation type="journal article" date="2011" name="Stand. Genomic Sci.">
        <title>Complete genome sequence of Marivirga tractuosa type strain (H-43).</title>
        <authorList>
            <person name="Pagani I."/>
            <person name="Chertkov O."/>
            <person name="Lapidus A."/>
            <person name="Lucas S."/>
            <person name="Del Rio T.G."/>
            <person name="Tice H."/>
            <person name="Copeland A."/>
            <person name="Cheng J.F."/>
            <person name="Nolan M."/>
            <person name="Saunders E."/>
            <person name="Pitluck S."/>
            <person name="Held B."/>
            <person name="Goodwin L."/>
            <person name="Liolios K."/>
            <person name="Ovchinikova G."/>
            <person name="Ivanova N."/>
            <person name="Mavromatis K."/>
            <person name="Pati A."/>
            <person name="Chen A."/>
            <person name="Palaniappan K."/>
            <person name="Land M."/>
            <person name="Hauser L."/>
            <person name="Jeffries C.D."/>
            <person name="Detter J.C."/>
            <person name="Han C."/>
            <person name="Tapia R."/>
            <person name="Ngatchou-Djao O.D."/>
            <person name="Rohde M."/>
            <person name="Goker M."/>
            <person name="Spring S."/>
            <person name="Sikorski J."/>
            <person name="Woyke T."/>
            <person name="Bristow J."/>
            <person name="Eisen J.A."/>
            <person name="Markowitz V."/>
            <person name="Hugenholtz P."/>
            <person name="Klenk H.P."/>
            <person name="Kyrpides N.C."/>
        </authorList>
    </citation>
    <scope>NUCLEOTIDE SEQUENCE [LARGE SCALE GENOMIC DNA]</scope>
    <source>
        <strain evidence="8">ATCC 23168 / DSM 4126 / NBRC 15989 / NCIMB 1408 / VKM B-1430 / H-43</strain>
    </source>
</reference>
<feature type="signal peptide" evidence="5">
    <location>
        <begin position="1"/>
        <end position="21"/>
    </location>
</feature>
<dbReference type="Proteomes" id="UP000008720">
    <property type="component" value="Chromosome"/>
</dbReference>
<protein>
    <submittedName>
        <fullName evidence="7">OmpA/MotB domain protein</fullName>
    </submittedName>
</protein>
<evidence type="ECO:0000313" key="8">
    <source>
        <dbReference type="Proteomes" id="UP000008720"/>
    </source>
</evidence>
<dbReference type="GO" id="GO:0009279">
    <property type="term" value="C:cell outer membrane"/>
    <property type="evidence" value="ECO:0007669"/>
    <property type="project" value="UniProtKB-SubCell"/>
</dbReference>
<dbReference type="HOGENOM" id="CLU_014978_0_0_10"/>
<dbReference type="SUPFAM" id="SSF82171">
    <property type="entry name" value="DPP6 N-terminal domain-like"/>
    <property type="match status" value="1"/>
</dbReference>
<dbReference type="eggNOG" id="COG2885">
    <property type="taxonomic scope" value="Bacteria"/>
</dbReference>
<evidence type="ECO:0000256" key="4">
    <source>
        <dbReference type="PROSITE-ProRule" id="PRU00473"/>
    </source>
</evidence>
<dbReference type="InterPro" id="IPR011659">
    <property type="entry name" value="WD40"/>
</dbReference>
<name>E4TKR2_MARTH</name>
<dbReference type="PROSITE" id="PS51123">
    <property type="entry name" value="OMPA_2"/>
    <property type="match status" value="1"/>
</dbReference>
<dbReference type="STRING" id="643867.Ftrac_1237"/>
<dbReference type="PANTHER" id="PTHR30329">
    <property type="entry name" value="STATOR ELEMENT OF FLAGELLAR MOTOR COMPLEX"/>
    <property type="match status" value="1"/>
</dbReference>
<feature type="domain" description="OmpA-like" evidence="6">
    <location>
        <begin position="624"/>
        <end position="745"/>
    </location>
</feature>
<dbReference type="SUPFAM" id="SSF48452">
    <property type="entry name" value="TPR-like"/>
    <property type="match status" value="1"/>
</dbReference>
<dbReference type="PRINTS" id="PR01021">
    <property type="entry name" value="OMPADOMAIN"/>
</dbReference>
<evidence type="ECO:0000313" key="7">
    <source>
        <dbReference type="EMBL" id="ADR21228.1"/>
    </source>
</evidence>
<evidence type="ECO:0000256" key="1">
    <source>
        <dbReference type="ARBA" id="ARBA00004442"/>
    </source>
</evidence>
<accession>E4TKR2</accession>
<dbReference type="InterPro" id="IPR050330">
    <property type="entry name" value="Bact_OuterMem_StrucFunc"/>
</dbReference>
<dbReference type="CDD" id="cd07185">
    <property type="entry name" value="OmpA_C-like"/>
    <property type="match status" value="1"/>
</dbReference>
<dbReference type="Pfam" id="PF00691">
    <property type="entry name" value="OmpA"/>
    <property type="match status" value="1"/>
</dbReference>
<sequence>MKKISTYIFIVISFISTVSVAQDLSAIWESNLDQAERYFDNFSYSKALEKYKVAFENINKDSVQNYVSLKIAESYRKLNDPEQAVEWYAKVLTSQESDSALYFLHYAQALSAVERYADAKIYYRWYDELKEGDEVASAQLKALENQSGFYDKVGQVNIKKADFNASNMDFAPAFYRDSLLLFVSSRKKSRLINGDFNWDESDYLDLFEYNSANGSVSRFFKHINTKYHEGPVVIYNNDTELLLTRNNYYKKKLKKSTDGITKLQLFHSRYLDDKWSEPQPINLNSTEYSIGHPAISGDGKTLYFVSDMPGGYGGTDIYKSKIDSTGSWGQPINLGESINTAANEMFPFVWQDQYLYFASNGHGGLGGLDIFGLKLQDSEASVPVNLGVPINSSLDDFSLIVDETGTAGFLSSNREGSKNQDDIYKFNSSVSLIADYKLVGSVIDSEEHFPLSNSTVTLSGDTNSKSSVSTNDAGQYQFSIKPNKTYLLEVSRKGYISKSKELISQKNDSNKWVVKFELLKVYDFGLKGVIVESDQDRPLDSVSVHFIDNFTGKVVLDTITSKAGEFYLSLNDKKLNDRVSFQIKIEKEGFLSKTLTFNRELDKPGILDLSENLDLALDKIEVGADIGKLIDIQPIYFDLGKSEIRKDAAKELDKIVEVMKANPKMVIELGSHTDARGSDAFNLRLSDKRAKASAAYIVSQGIDEDRISGKGYGETQLINDCGNGVNCSEEEHQLNRRTEFKVLKF</sequence>
<keyword evidence="8" id="KW-1185">Reference proteome</keyword>
<organism evidence="7 8">
    <name type="scientific">Marivirga tractuosa (strain ATCC 23168 / DSM 4126 / NBRC 15989 / NCIMB 1408 / VKM B-1430 / H-43)</name>
    <name type="common">Microscilla tractuosa</name>
    <name type="synonym">Flexibacter tractuosus</name>
    <dbReference type="NCBI Taxonomy" id="643867"/>
    <lineage>
        <taxon>Bacteria</taxon>
        <taxon>Pseudomonadati</taxon>
        <taxon>Bacteroidota</taxon>
        <taxon>Cytophagia</taxon>
        <taxon>Cytophagales</taxon>
        <taxon>Marivirgaceae</taxon>
        <taxon>Marivirga</taxon>
    </lineage>
</organism>
<dbReference type="OrthoDB" id="1488841at2"/>
<dbReference type="Pfam" id="PF07676">
    <property type="entry name" value="PD40"/>
    <property type="match status" value="2"/>
</dbReference>
<dbReference type="InterPro" id="IPR006665">
    <property type="entry name" value="OmpA-like"/>
</dbReference>
<dbReference type="RefSeq" id="WP_013453377.1">
    <property type="nucleotide sequence ID" value="NC_014759.1"/>
</dbReference>
<dbReference type="InterPro" id="IPR011990">
    <property type="entry name" value="TPR-like_helical_dom_sf"/>
</dbReference>
<evidence type="ECO:0000259" key="6">
    <source>
        <dbReference type="PROSITE" id="PS51123"/>
    </source>
</evidence>
<dbReference type="InterPro" id="IPR008969">
    <property type="entry name" value="CarboxyPept-like_regulatory"/>
</dbReference>
<dbReference type="AlphaFoldDB" id="E4TKR2"/>
<keyword evidence="3" id="KW-0998">Cell outer membrane</keyword>
<proteinExistence type="predicted"/>
<dbReference type="eggNOG" id="COG0457">
    <property type="taxonomic scope" value="Bacteria"/>
</dbReference>
<gene>
    <name evidence="7" type="ordered locus">Ftrac_1237</name>
</gene>
<evidence type="ECO:0000256" key="5">
    <source>
        <dbReference type="SAM" id="SignalP"/>
    </source>
</evidence>
<dbReference type="PANTHER" id="PTHR30329:SF21">
    <property type="entry name" value="LIPOPROTEIN YIAD-RELATED"/>
    <property type="match status" value="1"/>
</dbReference>
<feature type="chain" id="PRO_5003189445" evidence="5">
    <location>
        <begin position="22"/>
        <end position="745"/>
    </location>
</feature>
<comment type="subcellular location">
    <subcellularLocation>
        <location evidence="1">Cell outer membrane</location>
    </subcellularLocation>
</comment>
<dbReference type="KEGG" id="mtt:Ftrac_1237"/>
<evidence type="ECO:0000256" key="2">
    <source>
        <dbReference type="ARBA" id="ARBA00023136"/>
    </source>
</evidence>
<dbReference type="InterPro" id="IPR006664">
    <property type="entry name" value="OMP_bac"/>
</dbReference>
<dbReference type="Gene3D" id="3.30.1330.60">
    <property type="entry name" value="OmpA-like domain"/>
    <property type="match status" value="1"/>
</dbReference>
<dbReference type="Gene3D" id="1.25.40.10">
    <property type="entry name" value="Tetratricopeptide repeat domain"/>
    <property type="match status" value="1"/>
</dbReference>
<dbReference type="SUPFAM" id="SSF49464">
    <property type="entry name" value="Carboxypeptidase regulatory domain-like"/>
    <property type="match status" value="1"/>
</dbReference>
<keyword evidence="2 4" id="KW-0472">Membrane</keyword>